<feature type="region of interest" description="Disordered" evidence="2">
    <location>
        <begin position="301"/>
        <end position="346"/>
    </location>
</feature>
<reference evidence="3 4" key="1">
    <citation type="journal article" date="2004" name="Science">
        <title>The genome of the diatom Thalassiosira pseudonana: ecology, evolution, and metabolism.</title>
        <authorList>
            <person name="Armbrust E.V."/>
            <person name="Berges J.A."/>
            <person name="Bowler C."/>
            <person name="Green B.R."/>
            <person name="Martinez D."/>
            <person name="Putnam N.H."/>
            <person name="Zhou S."/>
            <person name="Allen A.E."/>
            <person name="Apt K.E."/>
            <person name="Bechner M."/>
            <person name="Brzezinski M.A."/>
            <person name="Chaal B.K."/>
            <person name="Chiovitti A."/>
            <person name="Davis A.K."/>
            <person name="Demarest M.S."/>
            <person name="Detter J.C."/>
            <person name="Glavina T."/>
            <person name="Goodstein D."/>
            <person name="Hadi M.Z."/>
            <person name="Hellsten U."/>
            <person name="Hildebrand M."/>
            <person name="Jenkins B.D."/>
            <person name="Jurka J."/>
            <person name="Kapitonov V.V."/>
            <person name="Kroger N."/>
            <person name="Lau W.W."/>
            <person name="Lane T.W."/>
            <person name="Larimer F.W."/>
            <person name="Lippmeier J.C."/>
            <person name="Lucas S."/>
            <person name="Medina M."/>
            <person name="Montsant A."/>
            <person name="Obornik M."/>
            <person name="Parker M.S."/>
            <person name="Palenik B."/>
            <person name="Pazour G.J."/>
            <person name="Richardson P.M."/>
            <person name="Rynearson T.A."/>
            <person name="Saito M.A."/>
            <person name="Schwartz D.C."/>
            <person name="Thamatrakoln K."/>
            <person name="Valentin K."/>
            <person name="Vardi A."/>
            <person name="Wilkerson F.P."/>
            <person name="Rokhsar D.S."/>
        </authorList>
    </citation>
    <scope>NUCLEOTIDE SEQUENCE [LARGE SCALE GENOMIC DNA]</scope>
    <source>
        <strain evidence="3 4">CCMP1335</strain>
    </source>
</reference>
<protein>
    <submittedName>
        <fullName evidence="3">Uncharacterized protein</fullName>
    </submittedName>
</protein>
<sequence length="795" mass="87185">MITDHIIDDSNEQQGGVAADDVSPPTLNTNTISSNYDSVDKSSADNNHTSNAGTSDDAVVNAIFNNTFSEESIVTRHSSGVSEAVNSIHINTADGTKKNDTSEGDPKSNDSPLKCNNSSKNTGNNDHYAANSKISSNTYQDSITSTTTNNEYSTSTLTNDNNSEEQSSLQSPTDETNNNITNSMSFEGASKKTTRGSGFFSQQEQSSYMTISNSHHQPTVPTLESVGTAAPTPVSTSVNSVPPVSTSTSTANEATTAVVVPTVTPRPNNNRDKQDEYIKQGARVKALLSTALRAVTDGFATHFDSVSPGGGDKRGDGRGRKGKRSLDENEGEGDGGNGKRKKAWGGRSEVHLQKLAQEKTEECITLKRLITRVHCFNSLVLTSCGTPSIPQKLQDSQSQIQFLLQENSAAHQTAIQLQSKIDRTLEALQIAGTNAVNARAEADAADARADSFASQLNDLQSIIEETRRGMEVVRHEHDEVSGAARSVEGRLIQVESELTRAARVKQDAEDERNVLKSRAEKSEQLARVLQEKVEDYEHEVRLLKKDLVEMGDLEKVRSDRTHRIERELQDARGTLLEATSAAAEAESTVTSLRSDIEELRKENESLYVKIHNHRDSLSKDRSKQNEALMAAEKEVQKYKMKCEEEEESANRLSMEKTTAEKTVEQLKTRLANVERRLNDANKETSVRSGATVTPVATSSAATPNMAKLGLINSFGARESGIEMDTTKERKYVTNLPMRETQRTSQSDSSSRQVSYTPSNSMHAMGKDDRFRMHRHSMSREMPYGAKRKVSKKRVG</sequence>
<dbReference type="SUPFAM" id="SSF57997">
    <property type="entry name" value="Tropomyosin"/>
    <property type="match status" value="1"/>
</dbReference>
<dbReference type="GeneID" id="7444079"/>
<reference evidence="3 4" key="2">
    <citation type="journal article" date="2008" name="Nature">
        <title>The Phaeodactylum genome reveals the evolutionary history of diatom genomes.</title>
        <authorList>
            <person name="Bowler C."/>
            <person name="Allen A.E."/>
            <person name="Badger J.H."/>
            <person name="Grimwood J."/>
            <person name="Jabbari K."/>
            <person name="Kuo A."/>
            <person name="Maheswari U."/>
            <person name="Martens C."/>
            <person name="Maumus F."/>
            <person name="Otillar R.P."/>
            <person name="Rayko E."/>
            <person name="Salamov A."/>
            <person name="Vandepoele K."/>
            <person name="Beszteri B."/>
            <person name="Gruber A."/>
            <person name="Heijde M."/>
            <person name="Katinka M."/>
            <person name="Mock T."/>
            <person name="Valentin K."/>
            <person name="Verret F."/>
            <person name="Berges J.A."/>
            <person name="Brownlee C."/>
            <person name="Cadoret J.P."/>
            <person name="Chiovitti A."/>
            <person name="Choi C.J."/>
            <person name="Coesel S."/>
            <person name="De Martino A."/>
            <person name="Detter J.C."/>
            <person name="Durkin C."/>
            <person name="Falciatore A."/>
            <person name="Fournet J."/>
            <person name="Haruta M."/>
            <person name="Huysman M.J."/>
            <person name="Jenkins B.D."/>
            <person name="Jiroutova K."/>
            <person name="Jorgensen R.E."/>
            <person name="Joubert Y."/>
            <person name="Kaplan A."/>
            <person name="Kroger N."/>
            <person name="Kroth P.G."/>
            <person name="La Roche J."/>
            <person name="Lindquist E."/>
            <person name="Lommer M."/>
            <person name="Martin-Jezequel V."/>
            <person name="Lopez P.J."/>
            <person name="Lucas S."/>
            <person name="Mangogna M."/>
            <person name="McGinnis K."/>
            <person name="Medlin L.K."/>
            <person name="Montsant A."/>
            <person name="Oudot-Le Secq M.P."/>
            <person name="Napoli C."/>
            <person name="Obornik M."/>
            <person name="Parker M.S."/>
            <person name="Petit J.L."/>
            <person name="Porcel B.M."/>
            <person name="Poulsen N."/>
            <person name="Robison M."/>
            <person name="Rychlewski L."/>
            <person name="Rynearson T.A."/>
            <person name="Schmutz J."/>
            <person name="Shapiro H."/>
            <person name="Siaut M."/>
            <person name="Stanley M."/>
            <person name="Sussman M.R."/>
            <person name="Taylor A.R."/>
            <person name="Vardi A."/>
            <person name="von Dassow P."/>
            <person name="Vyverman W."/>
            <person name="Willis A."/>
            <person name="Wyrwicz L.S."/>
            <person name="Rokhsar D.S."/>
            <person name="Weissenbach J."/>
            <person name="Armbrust E.V."/>
            <person name="Green B.R."/>
            <person name="Van de Peer Y."/>
            <person name="Grigoriev I.V."/>
        </authorList>
    </citation>
    <scope>NUCLEOTIDE SEQUENCE [LARGE SCALE GENOMIC DNA]</scope>
    <source>
        <strain evidence="3 4">CCMP1335</strain>
    </source>
</reference>
<accession>B8BXG3</accession>
<feature type="compositionally biased region" description="Low complexity" evidence="2">
    <location>
        <begin position="196"/>
        <end position="207"/>
    </location>
</feature>
<dbReference type="HOGENOM" id="CLU_353579_0_0_1"/>
<feature type="region of interest" description="Disordered" evidence="2">
    <location>
        <begin position="730"/>
        <end position="795"/>
    </location>
</feature>
<name>B8BXG3_THAPS</name>
<feature type="compositionally biased region" description="Low complexity" evidence="2">
    <location>
        <begin position="742"/>
        <end position="756"/>
    </location>
</feature>
<evidence type="ECO:0000256" key="2">
    <source>
        <dbReference type="SAM" id="MobiDB-lite"/>
    </source>
</evidence>
<feature type="region of interest" description="Disordered" evidence="2">
    <location>
        <begin position="1"/>
        <end position="55"/>
    </location>
</feature>
<feature type="compositionally biased region" description="Polar residues" evidence="2">
    <location>
        <begin position="160"/>
        <end position="185"/>
    </location>
</feature>
<dbReference type="RefSeq" id="XP_002288766.1">
    <property type="nucleotide sequence ID" value="XM_002288730.1"/>
</dbReference>
<dbReference type="Proteomes" id="UP000001449">
    <property type="component" value="Chromosome 3"/>
</dbReference>
<feature type="compositionally biased region" description="Polar residues" evidence="2">
    <location>
        <begin position="208"/>
        <end position="222"/>
    </location>
</feature>
<feature type="compositionally biased region" description="Basic residues" evidence="2">
    <location>
        <begin position="785"/>
        <end position="795"/>
    </location>
</feature>
<feature type="compositionally biased region" description="Basic and acidic residues" evidence="2">
    <location>
        <begin position="95"/>
        <end position="108"/>
    </location>
</feature>
<feature type="compositionally biased region" description="Polar residues" evidence="2">
    <location>
        <begin position="132"/>
        <end position="143"/>
    </location>
</feature>
<feature type="compositionally biased region" description="Polar residues" evidence="2">
    <location>
        <begin position="85"/>
        <end position="94"/>
    </location>
</feature>
<feature type="compositionally biased region" description="Low complexity" evidence="2">
    <location>
        <begin position="144"/>
        <end position="159"/>
    </location>
</feature>
<dbReference type="InParanoid" id="B8BXG3"/>
<gene>
    <name evidence="3" type="ORF">THAPSDRAFT_3321</name>
</gene>
<feature type="compositionally biased region" description="Basic and acidic residues" evidence="2">
    <location>
        <begin position="311"/>
        <end position="327"/>
    </location>
</feature>
<feature type="compositionally biased region" description="Polar residues" evidence="2">
    <location>
        <begin position="44"/>
        <end position="54"/>
    </location>
</feature>
<dbReference type="Gene3D" id="1.20.5.170">
    <property type="match status" value="1"/>
</dbReference>
<dbReference type="AlphaFoldDB" id="B8BXG3"/>
<evidence type="ECO:0000256" key="1">
    <source>
        <dbReference type="SAM" id="Coils"/>
    </source>
</evidence>
<evidence type="ECO:0000313" key="3">
    <source>
        <dbReference type="EMBL" id="EED94202.1"/>
    </source>
</evidence>
<dbReference type="PaxDb" id="35128-Thaps3321"/>
<dbReference type="KEGG" id="tps:THAPSDRAFT_3321"/>
<keyword evidence="1" id="KW-0175">Coiled coil</keyword>
<dbReference type="EMBL" id="CM000640">
    <property type="protein sequence ID" value="EED94202.1"/>
    <property type="molecule type" value="Genomic_DNA"/>
</dbReference>
<feature type="coiled-coil region" evidence="1">
    <location>
        <begin position="491"/>
        <end position="546"/>
    </location>
</feature>
<feature type="region of interest" description="Disordered" evidence="2">
    <location>
        <begin position="85"/>
        <end position="277"/>
    </location>
</feature>
<feature type="compositionally biased region" description="Low complexity" evidence="2">
    <location>
        <begin position="231"/>
        <end position="268"/>
    </location>
</feature>
<organism evidence="3 4">
    <name type="scientific">Thalassiosira pseudonana</name>
    <name type="common">Marine diatom</name>
    <name type="synonym">Cyclotella nana</name>
    <dbReference type="NCBI Taxonomy" id="35128"/>
    <lineage>
        <taxon>Eukaryota</taxon>
        <taxon>Sar</taxon>
        <taxon>Stramenopiles</taxon>
        <taxon>Ochrophyta</taxon>
        <taxon>Bacillariophyta</taxon>
        <taxon>Coscinodiscophyceae</taxon>
        <taxon>Thalassiosirophycidae</taxon>
        <taxon>Thalassiosirales</taxon>
        <taxon>Thalassiosiraceae</taxon>
        <taxon>Thalassiosira</taxon>
    </lineage>
</organism>
<evidence type="ECO:0000313" key="4">
    <source>
        <dbReference type="Proteomes" id="UP000001449"/>
    </source>
</evidence>
<proteinExistence type="predicted"/>
<feature type="compositionally biased region" description="Polar residues" evidence="2">
    <location>
        <begin position="25"/>
        <end position="37"/>
    </location>
</feature>
<keyword evidence="4" id="KW-1185">Reference proteome</keyword>
<feature type="compositionally biased region" description="Polar residues" evidence="2">
    <location>
        <begin position="109"/>
        <end position="125"/>
    </location>
</feature>
<dbReference type="eggNOG" id="ENOG502T75Q">
    <property type="taxonomic scope" value="Eukaryota"/>
</dbReference>
<feature type="coiled-coil region" evidence="1">
    <location>
        <begin position="582"/>
        <end position="683"/>
    </location>
</feature>